<evidence type="ECO:0000313" key="4">
    <source>
        <dbReference type="Proteomes" id="UP000284495"/>
    </source>
</evidence>
<dbReference type="RefSeq" id="WP_049702388.1">
    <property type="nucleotide sequence ID" value="NZ_CP072212.1"/>
</dbReference>
<evidence type="ECO:0000313" key="3">
    <source>
        <dbReference type="EMBL" id="RHL34512.1"/>
    </source>
</evidence>
<protein>
    <submittedName>
        <fullName evidence="3">Helix-turn-helix domain-containing protein</fullName>
    </submittedName>
</protein>
<sequence>MADKNINCITTREQYDEIRSRMDVLIKEATKKGLLEPGEDNEYVREISRLAKLSAEYEDNYLNILPLRVKNPLIQCMEDYFYSRNLKRKDAAELLGVNESVFSQIMNGKRKISVSLAKKLYTDLNIDANLIIQNL</sequence>
<evidence type="ECO:0000313" key="2">
    <source>
        <dbReference type="EMBL" id="KAB6082013.1"/>
    </source>
</evidence>
<dbReference type="Pfam" id="PF01381">
    <property type="entry name" value="HTH_3"/>
    <property type="match status" value="1"/>
</dbReference>
<dbReference type="Gene3D" id="1.10.260.40">
    <property type="entry name" value="lambda repressor-like DNA-binding domains"/>
    <property type="match status" value="1"/>
</dbReference>
<evidence type="ECO:0000259" key="1">
    <source>
        <dbReference type="PROSITE" id="PS50943"/>
    </source>
</evidence>
<dbReference type="Proteomes" id="UP000474077">
    <property type="component" value="Unassembled WGS sequence"/>
</dbReference>
<gene>
    <name evidence="3" type="ORF">DW027_19030</name>
    <name evidence="2" type="ORF">GA560_13090</name>
</gene>
<dbReference type="CDD" id="cd00093">
    <property type="entry name" value="HTH_XRE"/>
    <property type="match status" value="1"/>
</dbReference>
<evidence type="ECO:0000313" key="5">
    <source>
        <dbReference type="Proteomes" id="UP000474077"/>
    </source>
</evidence>
<reference evidence="2 5" key="2">
    <citation type="journal article" date="2019" name="Nat. Med.">
        <title>A library of human gut bacterial isolates paired with longitudinal multiomics data enables mechanistic microbiome research.</title>
        <authorList>
            <person name="Poyet M."/>
            <person name="Groussin M."/>
            <person name="Gibbons S.M."/>
            <person name="Avila-Pacheco J."/>
            <person name="Jiang X."/>
            <person name="Kearney S.M."/>
            <person name="Perrotta A.R."/>
            <person name="Berdy B."/>
            <person name="Zhao S."/>
            <person name="Lieberman T.D."/>
            <person name="Swanson P.K."/>
            <person name="Smith M."/>
            <person name="Roesemann S."/>
            <person name="Alexander J.E."/>
            <person name="Rich S.A."/>
            <person name="Livny J."/>
            <person name="Vlamakis H."/>
            <person name="Clish C."/>
            <person name="Bullock K."/>
            <person name="Deik A."/>
            <person name="Scott J."/>
            <person name="Pierce K.A."/>
            <person name="Xavier R.J."/>
            <person name="Alm E.J."/>
        </authorList>
    </citation>
    <scope>NUCLEOTIDE SEQUENCE [LARGE SCALE GENOMIC DNA]</scope>
    <source>
        <strain evidence="2 5">BIOML-A73</strain>
    </source>
</reference>
<proteinExistence type="predicted"/>
<organism evidence="3 4">
    <name type="scientific">Bacteroides xylanisolvens</name>
    <dbReference type="NCBI Taxonomy" id="371601"/>
    <lineage>
        <taxon>Bacteria</taxon>
        <taxon>Pseudomonadati</taxon>
        <taxon>Bacteroidota</taxon>
        <taxon>Bacteroidia</taxon>
        <taxon>Bacteroidales</taxon>
        <taxon>Bacteroidaceae</taxon>
        <taxon>Bacteroides</taxon>
    </lineage>
</organism>
<dbReference type="GO" id="GO:0003677">
    <property type="term" value="F:DNA binding"/>
    <property type="evidence" value="ECO:0007669"/>
    <property type="project" value="InterPro"/>
</dbReference>
<accession>A0A415KDY2</accession>
<dbReference type="AlphaFoldDB" id="A0A415KDY2"/>
<name>A0A415KDY2_9BACE</name>
<dbReference type="InterPro" id="IPR010982">
    <property type="entry name" value="Lambda_DNA-bd_dom_sf"/>
</dbReference>
<feature type="domain" description="HTH cro/C1-type" evidence="1">
    <location>
        <begin position="83"/>
        <end position="131"/>
    </location>
</feature>
<dbReference type="Proteomes" id="UP000284495">
    <property type="component" value="Unassembled WGS sequence"/>
</dbReference>
<dbReference type="SUPFAM" id="SSF47413">
    <property type="entry name" value="lambda repressor-like DNA-binding domains"/>
    <property type="match status" value="1"/>
</dbReference>
<dbReference type="EMBL" id="WDER01000033">
    <property type="protein sequence ID" value="KAB6082013.1"/>
    <property type="molecule type" value="Genomic_DNA"/>
</dbReference>
<dbReference type="PROSITE" id="PS50943">
    <property type="entry name" value="HTH_CROC1"/>
    <property type="match status" value="1"/>
</dbReference>
<comment type="caution">
    <text evidence="3">The sequence shown here is derived from an EMBL/GenBank/DDBJ whole genome shotgun (WGS) entry which is preliminary data.</text>
</comment>
<reference evidence="3 4" key="1">
    <citation type="submission" date="2018-08" db="EMBL/GenBank/DDBJ databases">
        <title>A genome reference for cultivated species of the human gut microbiota.</title>
        <authorList>
            <person name="Zou Y."/>
            <person name="Xue W."/>
            <person name="Luo G."/>
        </authorList>
    </citation>
    <scope>NUCLEOTIDE SEQUENCE [LARGE SCALE GENOMIC DNA]</scope>
    <source>
        <strain evidence="3 4">AF38-2</strain>
    </source>
</reference>
<dbReference type="InterPro" id="IPR001387">
    <property type="entry name" value="Cro/C1-type_HTH"/>
</dbReference>
<dbReference type="EMBL" id="QROO01000028">
    <property type="protein sequence ID" value="RHL34512.1"/>
    <property type="molecule type" value="Genomic_DNA"/>
</dbReference>